<dbReference type="RefSeq" id="WP_055740700.1">
    <property type="nucleotide sequence ID" value="NZ_JAAIWL010000010.1"/>
</dbReference>
<name>A0A0Q3TMF0_9BACI</name>
<sequence>MEKDTFDNIQSAISELVLHIEFARRKDEKIGQLDRSAFRLLTELEESGPMGINDLADKFQLDNSTVSRQAAALVSKGYIRRIPDPKDGRISLLEVTPIGHEIFHEVRIARKELYRDLLANWPENDCKQFEEYLIRLNKSITDLVQQRVANEKDKH</sequence>
<evidence type="ECO:0000313" key="6">
    <source>
        <dbReference type="Proteomes" id="UP000051888"/>
    </source>
</evidence>
<dbReference type="GO" id="GO:0003700">
    <property type="term" value="F:DNA-binding transcription factor activity"/>
    <property type="evidence" value="ECO:0007669"/>
    <property type="project" value="InterPro"/>
</dbReference>
<keyword evidence="2" id="KW-0238">DNA-binding</keyword>
<dbReference type="InterPro" id="IPR023187">
    <property type="entry name" value="Tscrpt_reg_MarR-type_CS"/>
</dbReference>
<protein>
    <recommendedName>
        <fullName evidence="4">HTH marR-type domain-containing protein</fullName>
    </recommendedName>
</protein>
<comment type="caution">
    <text evidence="5">The sequence shown here is derived from an EMBL/GenBank/DDBJ whole genome shotgun (WGS) entry which is preliminary data.</text>
</comment>
<evidence type="ECO:0000256" key="2">
    <source>
        <dbReference type="ARBA" id="ARBA00023125"/>
    </source>
</evidence>
<dbReference type="CDD" id="cd00090">
    <property type="entry name" value="HTH_ARSR"/>
    <property type="match status" value="1"/>
</dbReference>
<dbReference type="InterPro" id="IPR000835">
    <property type="entry name" value="HTH_MarR-typ"/>
</dbReference>
<accession>A0A0Q3TMF0</accession>
<gene>
    <name evidence="5" type="ORF">AN964_16270</name>
</gene>
<dbReference type="GO" id="GO:0003677">
    <property type="term" value="F:DNA binding"/>
    <property type="evidence" value="ECO:0007669"/>
    <property type="project" value="UniProtKB-KW"/>
</dbReference>
<organism evidence="5 6">
    <name type="scientific">Heyndrickxia shackletonii</name>
    <dbReference type="NCBI Taxonomy" id="157838"/>
    <lineage>
        <taxon>Bacteria</taxon>
        <taxon>Bacillati</taxon>
        <taxon>Bacillota</taxon>
        <taxon>Bacilli</taxon>
        <taxon>Bacillales</taxon>
        <taxon>Bacillaceae</taxon>
        <taxon>Heyndrickxia</taxon>
    </lineage>
</organism>
<proteinExistence type="predicted"/>
<dbReference type="OrthoDB" id="2389730at2"/>
<dbReference type="PANTHER" id="PTHR33164">
    <property type="entry name" value="TRANSCRIPTIONAL REGULATOR, MARR FAMILY"/>
    <property type="match status" value="1"/>
</dbReference>
<reference evidence="5 6" key="1">
    <citation type="submission" date="2015-09" db="EMBL/GenBank/DDBJ databases">
        <title>Genome sequencing project for genomic taxonomy and phylogenomics of Bacillus-like bacteria.</title>
        <authorList>
            <person name="Liu B."/>
            <person name="Wang J."/>
            <person name="Zhu Y."/>
            <person name="Liu G."/>
            <person name="Chen Q."/>
            <person name="Chen Z."/>
            <person name="Lan J."/>
            <person name="Che J."/>
            <person name="Ge C."/>
            <person name="Shi H."/>
            <person name="Pan Z."/>
            <person name="Liu X."/>
        </authorList>
    </citation>
    <scope>NUCLEOTIDE SEQUENCE [LARGE SCALE GENOMIC DNA]</scope>
    <source>
        <strain evidence="5 6">LMG 18435</strain>
    </source>
</reference>
<dbReference type="Pfam" id="PF01047">
    <property type="entry name" value="MarR"/>
    <property type="match status" value="1"/>
</dbReference>
<evidence type="ECO:0000259" key="4">
    <source>
        <dbReference type="PROSITE" id="PS50995"/>
    </source>
</evidence>
<dbReference type="InterPro" id="IPR036390">
    <property type="entry name" value="WH_DNA-bd_sf"/>
</dbReference>
<keyword evidence="6" id="KW-1185">Reference proteome</keyword>
<dbReference type="GO" id="GO:0006950">
    <property type="term" value="P:response to stress"/>
    <property type="evidence" value="ECO:0007669"/>
    <property type="project" value="TreeGrafter"/>
</dbReference>
<dbReference type="AlphaFoldDB" id="A0A0Q3TMF0"/>
<dbReference type="InterPro" id="IPR039422">
    <property type="entry name" value="MarR/SlyA-like"/>
</dbReference>
<dbReference type="SUPFAM" id="SSF46785">
    <property type="entry name" value="Winged helix' DNA-binding domain"/>
    <property type="match status" value="1"/>
</dbReference>
<dbReference type="PROSITE" id="PS01117">
    <property type="entry name" value="HTH_MARR_1"/>
    <property type="match status" value="1"/>
</dbReference>
<keyword evidence="3" id="KW-0804">Transcription</keyword>
<dbReference type="InterPro" id="IPR036388">
    <property type="entry name" value="WH-like_DNA-bd_sf"/>
</dbReference>
<dbReference type="SMART" id="SM00347">
    <property type="entry name" value="HTH_MARR"/>
    <property type="match status" value="1"/>
</dbReference>
<dbReference type="Gene3D" id="1.10.10.10">
    <property type="entry name" value="Winged helix-like DNA-binding domain superfamily/Winged helix DNA-binding domain"/>
    <property type="match status" value="1"/>
</dbReference>
<dbReference type="PANTHER" id="PTHR33164:SF57">
    <property type="entry name" value="MARR-FAMILY TRANSCRIPTIONAL REGULATOR"/>
    <property type="match status" value="1"/>
</dbReference>
<dbReference type="InterPro" id="IPR011991">
    <property type="entry name" value="ArsR-like_HTH"/>
</dbReference>
<dbReference type="PATRIC" id="fig|157838.3.peg.3597"/>
<feature type="domain" description="HTH marR-type" evidence="4">
    <location>
        <begin position="1"/>
        <end position="138"/>
    </location>
</feature>
<dbReference type="PRINTS" id="PR00598">
    <property type="entry name" value="HTHMARR"/>
</dbReference>
<evidence type="ECO:0000256" key="1">
    <source>
        <dbReference type="ARBA" id="ARBA00023015"/>
    </source>
</evidence>
<dbReference type="PROSITE" id="PS50995">
    <property type="entry name" value="HTH_MARR_2"/>
    <property type="match status" value="1"/>
</dbReference>
<dbReference type="Proteomes" id="UP000051888">
    <property type="component" value="Unassembled WGS sequence"/>
</dbReference>
<evidence type="ECO:0000256" key="3">
    <source>
        <dbReference type="ARBA" id="ARBA00023163"/>
    </source>
</evidence>
<dbReference type="EMBL" id="LJJC01000004">
    <property type="protein sequence ID" value="KQL54905.1"/>
    <property type="molecule type" value="Genomic_DNA"/>
</dbReference>
<evidence type="ECO:0000313" key="5">
    <source>
        <dbReference type="EMBL" id="KQL54905.1"/>
    </source>
</evidence>
<dbReference type="STRING" id="157838.AN964_16270"/>
<keyword evidence="1" id="KW-0805">Transcription regulation</keyword>